<evidence type="ECO:0000313" key="3">
    <source>
        <dbReference type="Proteomes" id="UP001162030"/>
    </source>
</evidence>
<dbReference type="PANTHER" id="PTHR12956:SF17">
    <property type="entry name" value="OS01G0749100 PROTEIN"/>
    <property type="match status" value="1"/>
</dbReference>
<gene>
    <name evidence="2" type="ORF">MSZNOR_0649</name>
</gene>
<evidence type="ECO:0000259" key="1">
    <source>
        <dbReference type="Pfam" id="PF04765"/>
    </source>
</evidence>
<dbReference type="Proteomes" id="UP001162030">
    <property type="component" value="Chromosome"/>
</dbReference>
<dbReference type="InterPro" id="IPR029063">
    <property type="entry name" value="SAM-dependent_MTases_sf"/>
</dbReference>
<name>A0ABM9HXG4_9GAMM</name>
<organism evidence="2 3">
    <name type="scientific">Methylocaldum szegediense</name>
    <dbReference type="NCBI Taxonomy" id="73780"/>
    <lineage>
        <taxon>Bacteria</taxon>
        <taxon>Pseudomonadati</taxon>
        <taxon>Pseudomonadota</taxon>
        <taxon>Gammaproteobacteria</taxon>
        <taxon>Methylococcales</taxon>
        <taxon>Methylococcaceae</taxon>
        <taxon>Methylocaldum</taxon>
    </lineage>
</organism>
<proteinExistence type="predicted"/>
<reference evidence="2 3" key="1">
    <citation type="submission" date="2023-03" db="EMBL/GenBank/DDBJ databases">
        <authorList>
            <person name="Pearce D."/>
        </authorList>
    </citation>
    <scope>NUCLEOTIDE SEQUENCE [LARGE SCALE GENOMIC DNA]</scope>
    <source>
        <strain evidence="2">Msz</strain>
    </source>
</reference>
<dbReference type="PANTHER" id="PTHR12956">
    <property type="entry name" value="ALKALINE CERAMIDASE-RELATED"/>
    <property type="match status" value="1"/>
</dbReference>
<dbReference type="RefSeq" id="WP_317963668.1">
    <property type="nucleotide sequence ID" value="NZ_OX458333.1"/>
</dbReference>
<dbReference type="SUPFAM" id="SSF53448">
    <property type="entry name" value="Nucleotide-diphospho-sugar transferases"/>
    <property type="match status" value="1"/>
</dbReference>
<accession>A0ABM9HXG4</accession>
<dbReference type="InterPro" id="IPR029044">
    <property type="entry name" value="Nucleotide-diphossugar_trans"/>
</dbReference>
<evidence type="ECO:0000313" key="2">
    <source>
        <dbReference type="EMBL" id="CAI8751073.1"/>
    </source>
</evidence>
<feature type="domain" description="TOD1/MUCI70 glycosyltransferase-like" evidence="1">
    <location>
        <begin position="6"/>
        <end position="133"/>
    </location>
</feature>
<dbReference type="EMBL" id="OX458333">
    <property type="protein sequence ID" value="CAI8751073.1"/>
    <property type="molecule type" value="Genomic_DNA"/>
</dbReference>
<dbReference type="InterPro" id="IPR048354">
    <property type="entry name" value="TOD1_MUCI70_glycTrfase_dom"/>
</dbReference>
<sequence length="299" mass="35661">MLPHLYLSDYDESLYIDNRIVLKKDPSSLFDEFLPRGGPGFVCLRHPWRNCIFDEAEVIIKNAMDDESRVREQMDVYRNAGFPPGSGLIAGGFILRRHNQADVKRVSEIWFNHILRYSKRDQLSFNFIAWRENFSYKAIDLKLNSNPLFDWPVGERRIPYDFNAQEYLWLNPDVARACIDPHEHMFKFGYNEKRRYKYRNTLVLDKLANKYRTDKGSLYYNRHFYTRIYEYYLSPLRREEFTLLEIGLLRHDVQKASEGKSFDDTPSLELYLMLMHGIDSPLVSQTNPNIKTFRDLRQI</sequence>
<dbReference type="Gene3D" id="3.40.50.150">
    <property type="entry name" value="Vaccinia Virus protein VP39"/>
    <property type="match status" value="1"/>
</dbReference>
<protein>
    <recommendedName>
        <fullName evidence="1">TOD1/MUCI70 glycosyltransferase-like domain-containing protein</fullName>
    </recommendedName>
</protein>
<dbReference type="InterPro" id="IPR006852">
    <property type="entry name" value="TOD1_MUCI70"/>
</dbReference>
<keyword evidence="3" id="KW-1185">Reference proteome</keyword>
<dbReference type="Pfam" id="PF04765">
    <property type="entry name" value="TOD1_MUCI70"/>
    <property type="match status" value="1"/>
</dbReference>